<dbReference type="GO" id="GO:0043190">
    <property type="term" value="C:ATP-binding cassette (ABC) transporter complex"/>
    <property type="evidence" value="ECO:0007669"/>
    <property type="project" value="InterPro"/>
</dbReference>
<keyword evidence="4" id="KW-1003">Cell membrane</keyword>
<feature type="transmembrane region" description="Helical" evidence="8">
    <location>
        <begin position="101"/>
        <end position="120"/>
    </location>
</feature>
<dbReference type="PANTHER" id="PTHR30614:SF41">
    <property type="entry name" value="INNER MEMBRANE AMINO-ACID ABC TRANSPORTER PERMEASE PROTEIN YHDY"/>
    <property type="match status" value="1"/>
</dbReference>
<feature type="transmembrane region" description="Helical" evidence="8">
    <location>
        <begin position="277"/>
        <end position="297"/>
    </location>
</feature>
<organism evidence="10 11">
    <name type="scientific">Falsihalocynthiibacter arcticus</name>
    <dbReference type="NCBI Taxonomy" id="1579316"/>
    <lineage>
        <taxon>Bacteria</taxon>
        <taxon>Pseudomonadati</taxon>
        <taxon>Pseudomonadota</taxon>
        <taxon>Alphaproteobacteria</taxon>
        <taxon>Rhodobacterales</taxon>
        <taxon>Roseobacteraceae</taxon>
        <taxon>Falsihalocynthiibacter</taxon>
    </lineage>
</organism>
<dbReference type="AlphaFoldDB" id="A0A126V2D2"/>
<evidence type="ECO:0000256" key="6">
    <source>
        <dbReference type="ARBA" id="ARBA00022989"/>
    </source>
</evidence>
<dbReference type="InterPro" id="IPR000515">
    <property type="entry name" value="MetI-like"/>
</dbReference>
<dbReference type="PANTHER" id="PTHR30614">
    <property type="entry name" value="MEMBRANE COMPONENT OF AMINO ACID ABC TRANSPORTER"/>
    <property type="match status" value="1"/>
</dbReference>
<dbReference type="STRING" id="1579316.RC74_12875"/>
<evidence type="ECO:0000259" key="9">
    <source>
        <dbReference type="PROSITE" id="PS50928"/>
    </source>
</evidence>
<dbReference type="Pfam" id="PF00528">
    <property type="entry name" value="BPD_transp_1"/>
    <property type="match status" value="1"/>
</dbReference>
<feature type="transmembrane region" description="Helical" evidence="8">
    <location>
        <begin position="368"/>
        <end position="391"/>
    </location>
</feature>
<evidence type="ECO:0000256" key="1">
    <source>
        <dbReference type="ARBA" id="ARBA00004429"/>
    </source>
</evidence>
<feature type="transmembrane region" description="Helical" evidence="8">
    <location>
        <begin position="232"/>
        <end position="256"/>
    </location>
</feature>
<dbReference type="InterPro" id="IPR035906">
    <property type="entry name" value="MetI-like_sf"/>
</dbReference>
<dbReference type="SUPFAM" id="SSF161098">
    <property type="entry name" value="MetI-like"/>
    <property type="match status" value="1"/>
</dbReference>
<evidence type="ECO:0000256" key="5">
    <source>
        <dbReference type="ARBA" id="ARBA00022692"/>
    </source>
</evidence>
<reference evidence="10 11" key="1">
    <citation type="submission" date="2016-02" db="EMBL/GenBank/DDBJ databases">
        <title>Complete genome sequence of Halocynthiibacter arcticus PAMC 20958t from arctic marine sediment.</title>
        <authorList>
            <person name="Lee Y.M."/>
            <person name="Baek K."/>
            <person name="Lee H.K."/>
            <person name="Shin S.C."/>
        </authorList>
    </citation>
    <scope>NUCLEOTIDE SEQUENCE [LARGE SCALE GENOMIC DNA]</scope>
    <source>
        <strain evidence="10">PAMC 20958</strain>
    </source>
</reference>
<feature type="transmembrane region" description="Helical" evidence="8">
    <location>
        <begin position="127"/>
        <end position="146"/>
    </location>
</feature>
<dbReference type="KEGG" id="hat:RC74_12875"/>
<feature type="transmembrane region" description="Helical" evidence="8">
    <location>
        <begin position="158"/>
        <end position="182"/>
    </location>
</feature>
<dbReference type="PROSITE" id="PS50928">
    <property type="entry name" value="ABC_TM1"/>
    <property type="match status" value="1"/>
</dbReference>
<evidence type="ECO:0000256" key="4">
    <source>
        <dbReference type="ARBA" id="ARBA00022475"/>
    </source>
</evidence>
<name>A0A126V2D2_9RHOB</name>
<feature type="domain" description="ABC transmembrane type-1" evidence="9">
    <location>
        <begin position="235"/>
        <end position="429"/>
    </location>
</feature>
<feature type="transmembrane region" description="Helical" evidence="8">
    <location>
        <begin position="411"/>
        <end position="428"/>
    </location>
</feature>
<evidence type="ECO:0000256" key="3">
    <source>
        <dbReference type="ARBA" id="ARBA00022448"/>
    </source>
</evidence>
<proteinExistence type="inferred from homology"/>
<dbReference type="RefSeq" id="WP_052275062.1">
    <property type="nucleotide sequence ID" value="NZ_CP014327.1"/>
</dbReference>
<comment type="subcellular location">
    <subcellularLocation>
        <location evidence="1">Cell inner membrane</location>
        <topology evidence="1">Multi-pass membrane protein</topology>
    </subcellularLocation>
    <subcellularLocation>
        <location evidence="8">Cell membrane</location>
        <topology evidence="8">Multi-pass membrane protein</topology>
    </subcellularLocation>
</comment>
<dbReference type="InterPro" id="IPR010065">
    <property type="entry name" value="AA_ABC_transptr_permease_3TM"/>
</dbReference>
<keyword evidence="7 8" id="KW-0472">Membrane</keyword>
<dbReference type="EMBL" id="CP014327">
    <property type="protein sequence ID" value="AML52046.1"/>
    <property type="molecule type" value="Genomic_DNA"/>
</dbReference>
<dbReference type="GO" id="GO:0022857">
    <property type="term" value="F:transmembrane transporter activity"/>
    <property type="evidence" value="ECO:0007669"/>
    <property type="project" value="InterPro"/>
</dbReference>
<feature type="transmembrane region" description="Helical" evidence="8">
    <location>
        <begin position="33"/>
        <end position="56"/>
    </location>
</feature>
<evidence type="ECO:0000256" key="8">
    <source>
        <dbReference type="RuleBase" id="RU363032"/>
    </source>
</evidence>
<evidence type="ECO:0000313" key="10">
    <source>
        <dbReference type="EMBL" id="AML52046.1"/>
    </source>
</evidence>
<keyword evidence="11" id="KW-1185">Reference proteome</keyword>
<dbReference type="GO" id="GO:0006865">
    <property type="term" value="P:amino acid transport"/>
    <property type="evidence" value="ECO:0007669"/>
    <property type="project" value="TreeGrafter"/>
</dbReference>
<accession>A0A126V2D2</accession>
<keyword evidence="6 8" id="KW-1133">Transmembrane helix</keyword>
<dbReference type="OrthoDB" id="9771188at2"/>
<evidence type="ECO:0000256" key="7">
    <source>
        <dbReference type="ARBA" id="ARBA00023136"/>
    </source>
</evidence>
<keyword evidence="5 8" id="KW-0812">Transmembrane</keyword>
<sequence length="442" mass="48912">MAIITPIKTPDRAAPLAERSIIGWMHKNLFSSWFNAILTVVTAYLVYITVTGLWAWGVTDATFIADSRRECFENSLSGACWAGVIDWFDNIFYGRYPREQIWRINLGAVLLVLWMAPLWMSRVKGKVLIGAGVVVFYPFLAGYLFAGGEKGLLTQLMVSGAIVALIANTSNMLIGITTRASLKEFLLQVLGKAQASGRTQRNVLLAIVLFVFVAVFLWQMQWTAEAVSWTQWGGLFLTMVIAGIGIASSLPGGILLALGRRSKLTVVRVLCTGFIEVFRSVPLITVLFMATTMFPLFMPEGFVLNKLVQVIIAVVLFNACYMAETVRAGLQAIPRGQYEAAHTIGLGYWRTTGLVIMPQALKYMIPNIVGTFISLLKDTTLVSIIGLFDILGMLRSISKDIPWLGLHKEPLIFGAMLFFVLCFSMSKYSRHLETKLSAGDQH</sequence>
<dbReference type="InterPro" id="IPR043429">
    <property type="entry name" value="ArtM/GltK/GlnP/TcyL/YhdX-like"/>
</dbReference>
<dbReference type="NCBIfam" id="TIGR01726">
    <property type="entry name" value="HEQRo_perm_3TM"/>
    <property type="match status" value="1"/>
</dbReference>
<dbReference type="CDD" id="cd06261">
    <property type="entry name" value="TM_PBP2"/>
    <property type="match status" value="1"/>
</dbReference>
<feature type="transmembrane region" description="Helical" evidence="8">
    <location>
        <begin position="303"/>
        <end position="323"/>
    </location>
</feature>
<evidence type="ECO:0000256" key="2">
    <source>
        <dbReference type="ARBA" id="ARBA00010072"/>
    </source>
</evidence>
<evidence type="ECO:0000313" key="11">
    <source>
        <dbReference type="Proteomes" id="UP000070371"/>
    </source>
</evidence>
<dbReference type="Gene3D" id="1.10.3720.10">
    <property type="entry name" value="MetI-like"/>
    <property type="match status" value="1"/>
</dbReference>
<dbReference type="Proteomes" id="UP000070371">
    <property type="component" value="Chromosome"/>
</dbReference>
<gene>
    <name evidence="10" type="ORF">RC74_12875</name>
</gene>
<comment type="similarity">
    <text evidence="2">Belongs to the binding-protein-dependent transport system permease family. HisMQ subfamily.</text>
</comment>
<feature type="transmembrane region" description="Helical" evidence="8">
    <location>
        <begin position="203"/>
        <end position="220"/>
    </location>
</feature>
<keyword evidence="3 8" id="KW-0813">Transport</keyword>
<protein>
    <submittedName>
        <fullName evidence="10">Amino acid ABC transporter permease</fullName>
    </submittedName>
</protein>